<dbReference type="PANTHER" id="PTHR43861:SF1">
    <property type="entry name" value="TRANS-ACONITATE 2-METHYLTRANSFERASE"/>
    <property type="match status" value="1"/>
</dbReference>
<sequence>MDDPDLDPKILQLAVNDINKINKVLGGFKFTLKEVRKVAAQFPDEKLVICDAGCGDGEMLRYLNNHIKDERITFLGVDFSANSIQKARELSEGLNRVRFRESDILKDQYLKCDILISSLTLHHFSDGEIVYLLKKFKEIATKYIIINDLHRHRVAYTFFRLFSPIFIRNKISRQDGLISIASGFKQACFKKYALAAGIKNDLLKWKWSFRYLWIIPTYERQNHAGHHSLT</sequence>
<keyword evidence="3" id="KW-1185">Reference proteome</keyword>
<dbReference type="CDD" id="cd02440">
    <property type="entry name" value="AdoMet_MTases"/>
    <property type="match status" value="1"/>
</dbReference>
<name>A0A1W6MP24_9FLAO</name>
<keyword evidence="2" id="KW-0489">Methyltransferase</keyword>
<evidence type="ECO:0000313" key="2">
    <source>
        <dbReference type="EMBL" id="ARN79358.1"/>
    </source>
</evidence>
<dbReference type="GO" id="GO:0008168">
    <property type="term" value="F:methyltransferase activity"/>
    <property type="evidence" value="ECO:0007669"/>
    <property type="project" value="UniProtKB-KW"/>
</dbReference>
<dbReference type="EMBL" id="CP019344">
    <property type="protein sequence ID" value="ARN79358.1"/>
    <property type="molecule type" value="Genomic_DNA"/>
</dbReference>
<organism evidence="2 3">
    <name type="scientific">Nonlabens spongiae</name>
    <dbReference type="NCBI Taxonomy" id="331648"/>
    <lineage>
        <taxon>Bacteria</taxon>
        <taxon>Pseudomonadati</taxon>
        <taxon>Bacteroidota</taxon>
        <taxon>Flavobacteriia</taxon>
        <taxon>Flavobacteriales</taxon>
        <taxon>Flavobacteriaceae</taxon>
        <taxon>Nonlabens</taxon>
    </lineage>
</organism>
<dbReference type="Gene3D" id="3.40.50.150">
    <property type="entry name" value="Vaccinia Virus protein VP39"/>
    <property type="match status" value="1"/>
</dbReference>
<dbReference type="GO" id="GO:0032259">
    <property type="term" value="P:methylation"/>
    <property type="evidence" value="ECO:0007669"/>
    <property type="project" value="UniProtKB-KW"/>
</dbReference>
<protein>
    <submittedName>
        <fullName evidence="2">SAM-dependent methyltransferase</fullName>
    </submittedName>
</protein>
<proteinExistence type="predicted"/>
<evidence type="ECO:0000313" key="3">
    <source>
        <dbReference type="Proteomes" id="UP000193431"/>
    </source>
</evidence>
<gene>
    <name evidence="2" type="ORF">BST97_03640</name>
</gene>
<dbReference type="OrthoDB" id="9800454at2"/>
<dbReference type="InterPro" id="IPR029063">
    <property type="entry name" value="SAM-dependent_MTases_sf"/>
</dbReference>
<dbReference type="InterPro" id="IPR025714">
    <property type="entry name" value="Methyltranfer_dom"/>
</dbReference>
<reference evidence="2 3" key="1">
    <citation type="submission" date="2016-11" db="EMBL/GenBank/DDBJ databases">
        <title>Trade-off between light-utilization and light-protection in marine flavobacteria.</title>
        <authorList>
            <person name="Kumagai Y."/>
        </authorList>
    </citation>
    <scope>NUCLEOTIDE SEQUENCE [LARGE SCALE GENOMIC DNA]</scope>
    <source>
        <strain evidence="2 3">JCM 13191</strain>
    </source>
</reference>
<dbReference type="Pfam" id="PF13847">
    <property type="entry name" value="Methyltransf_31"/>
    <property type="match status" value="1"/>
</dbReference>
<dbReference type="SUPFAM" id="SSF53335">
    <property type="entry name" value="S-adenosyl-L-methionine-dependent methyltransferases"/>
    <property type="match status" value="1"/>
</dbReference>
<dbReference type="STRING" id="331648.BST97_03640"/>
<accession>A0A1W6MP24</accession>
<evidence type="ECO:0000259" key="1">
    <source>
        <dbReference type="Pfam" id="PF13847"/>
    </source>
</evidence>
<dbReference type="Proteomes" id="UP000193431">
    <property type="component" value="Chromosome"/>
</dbReference>
<keyword evidence="2" id="KW-0808">Transferase</keyword>
<dbReference type="AlphaFoldDB" id="A0A1W6MP24"/>
<feature type="domain" description="Methyltransferase" evidence="1">
    <location>
        <begin position="44"/>
        <end position="132"/>
    </location>
</feature>
<dbReference type="PANTHER" id="PTHR43861">
    <property type="entry name" value="TRANS-ACONITATE 2-METHYLTRANSFERASE-RELATED"/>
    <property type="match status" value="1"/>
</dbReference>